<comment type="caution">
    <text evidence="2">The sequence shown here is derived from an EMBL/GenBank/DDBJ whole genome shotgun (WGS) entry which is preliminary data.</text>
</comment>
<dbReference type="EMBL" id="JARKIB010000022">
    <property type="protein sequence ID" value="KAJ7767272.1"/>
    <property type="molecule type" value="Genomic_DNA"/>
</dbReference>
<feature type="compositionally biased region" description="Basic and acidic residues" evidence="1">
    <location>
        <begin position="81"/>
        <end position="96"/>
    </location>
</feature>
<gene>
    <name evidence="2" type="ORF">B0H16DRAFT_1521517</name>
</gene>
<proteinExistence type="predicted"/>
<feature type="region of interest" description="Disordered" evidence="1">
    <location>
        <begin position="74"/>
        <end position="103"/>
    </location>
</feature>
<evidence type="ECO:0000256" key="1">
    <source>
        <dbReference type="SAM" id="MobiDB-lite"/>
    </source>
</evidence>
<feature type="region of interest" description="Disordered" evidence="1">
    <location>
        <begin position="39"/>
        <end position="59"/>
    </location>
</feature>
<feature type="non-terminal residue" evidence="2">
    <location>
        <position position="1"/>
    </location>
</feature>
<name>A0AAD7JMK5_9AGAR</name>
<accession>A0AAD7JMK5</accession>
<protein>
    <submittedName>
        <fullName evidence="2">Uncharacterized protein</fullName>
    </submittedName>
</protein>
<reference evidence="2" key="1">
    <citation type="submission" date="2023-03" db="EMBL/GenBank/DDBJ databases">
        <title>Massive genome expansion in bonnet fungi (Mycena s.s.) driven by repeated elements and novel gene families across ecological guilds.</title>
        <authorList>
            <consortium name="Lawrence Berkeley National Laboratory"/>
            <person name="Harder C.B."/>
            <person name="Miyauchi S."/>
            <person name="Viragh M."/>
            <person name="Kuo A."/>
            <person name="Thoen E."/>
            <person name="Andreopoulos B."/>
            <person name="Lu D."/>
            <person name="Skrede I."/>
            <person name="Drula E."/>
            <person name="Henrissat B."/>
            <person name="Morin E."/>
            <person name="Kohler A."/>
            <person name="Barry K."/>
            <person name="LaButti K."/>
            <person name="Morin E."/>
            <person name="Salamov A."/>
            <person name="Lipzen A."/>
            <person name="Mereny Z."/>
            <person name="Hegedus B."/>
            <person name="Baldrian P."/>
            <person name="Stursova M."/>
            <person name="Weitz H."/>
            <person name="Taylor A."/>
            <person name="Grigoriev I.V."/>
            <person name="Nagy L.G."/>
            <person name="Martin F."/>
            <person name="Kauserud H."/>
        </authorList>
    </citation>
    <scope>NUCLEOTIDE SEQUENCE</scope>
    <source>
        <strain evidence="2">CBHHK182m</strain>
    </source>
</reference>
<evidence type="ECO:0000313" key="3">
    <source>
        <dbReference type="Proteomes" id="UP001215598"/>
    </source>
</evidence>
<evidence type="ECO:0000313" key="2">
    <source>
        <dbReference type="EMBL" id="KAJ7767272.1"/>
    </source>
</evidence>
<dbReference type="AlphaFoldDB" id="A0AAD7JMK5"/>
<dbReference type="Proteomes" id="UP001215598">
    <property type="component" value="Unassembled WGS sequence"/>
</dbReference>
<keyword evidence="3" id="KW-1185">Reference proteome</keyword>
<sequence length="169" mass="19210">MILQYLAFDLTSIYNVLQVGYLSPFLQIMDIKPPRRTTRKAAENAAERNAIPFQPGGAFDSQVDSQQYVEELYKDAGQSMHVHERPERPPKPRTAEAEAEEEYNNHLRAELETTKAELKETKRALRRAKRAAQQWRATAITYSTAFEKAAKEISVATRALDVVQILSDS</sequence>
<organism evidence="2 3">
    <name type="scientific">Mycena metata</name>
    <dbReference type="NCBI Taxonomy" id="1033252"/>
    <lineage>
        <taxon>Eukaryota</taxon>
        <taxon>Fungi</taxon>
        <taxon>Dikarya</taxon>
        <taxon>Basidiomycota</taxon>
        <taxon>Agaricomycotina</taxon>
        <taxon>Agaricomycetes</taxon>
        <taxon>Agaricomycetidae</taxon>
        <taxon>Agaricales</taxon>
        <taxon>Marasmiineae</taxon>
        <taxon>Mycenaceae</taxon>
        <taxon>Mycena</taxon>
    </lineage>
</organism>